<proteinExistence type="predicted"/>
<dbReference type="EMBL" id="CP001769">
    <property type="protein sequence ID" value="ADB40452.1"/>
    <property type="molecule type" value="Genomic_DNA"/>
</dbReference>
<dbReference type="AlphaFoldDB" id="D2QMN9"/>
<protein>
    <submittedName>
        <fullName evidence="1">Uncharacterized protein</fullName>
    </submittedName>
</protein>
<keyword evidence="2" id="KW-1185">Reference proteome</keyword>
<organism evidence="1 2">
    <name type="scientific">Spirosoma linguale (strain ATCC 33905 / DSM 74 / LMG 10896 / Claus 1)</name>
    <dbReference type="NCBI Taxonomy" id="504472"/>
    <lineage>
        <taxon>Bacteria</taxon>
        <taxon>Pseudomonadati</taxon>
        <taxon>Bacteroidota</taxon>
        <taxon>Cytophagia</taxon>
        <taxon>Cytophagales</taxon>
        <taxon>Cytophagaceae</taxon>
        <taxon>Spirosoma</taxon>
    </lineage>
</organism>
<gene>
    <name evidence="1" type="ordered locus">Slin_4472</name>
</gene>
<accession>D2QMN9</accession>
<reference evidence="1 2" key="1">
    <citation type="journal article" date="2010" name="Stand. Genomic Sci.">
        <title>Complete genome sequence of Spirosoma linguale type strain (1).</title>
        <authorList>
            <person name="Lail K."/>
            <person name="Sikorski J."/>
            <person name="Saunders E."/>
            <person name="Lapidus A."/>
            <person name="Glavina Del Rio T."/>
            <person name="Copeland A."/>
            <person name="Tice H."/>
            <person name="Cheng J.-F."/>
            <person name="Lucas S."/>
            <person name="Nolan M."/>
            <person name="Bruce D."/>
            <person name="Goodwin L."/>
            <person name="Pitluck S."/>
            <person name="Ivanova N."/>
            <person name="Mavromatis K."/>
            <person name="Ovchinnikova G."/>
            <person name="Pati A."/>
            <person name="Chen A."/>
            <person name="Palaniappan K."/>
            <person name="Land M."/>
            <person name="Hauser L."/>
            <person name="Chang Y.-J."/>
            <person name="Jeffries C.D."/>
            <person name="Chain P."/>
            <person name="Brettin T."/>
            <person name="Detter J.C."/>
            <person name="Schuetze A."/>
            <person name="Rohde M."/>
            <person name="Tindall B.J."/>
            <person name="Goeker M."/>
            <person name="Bristow J."/>
            <person name="Eisen J.A."/>
            <person name="Markowitz V."/>
            <person name="Hugenholtz P."/>
            <person name="Kyrpides N.C."/>
            <person name="Klenk H.-P."/>
            <person name="Chen F."/>
        </authorList>
    </citation>
    <scope>NUCLEOTIDE SEQUENCE [LARGE SCALE GENOMIC DNA]</scope>
    <source>
        <strain evidence="2">ATCC 33905 / DSM 74 / LMG 10896 / Claus 1</strain>
    </source>
</reference>
<evidence type="ECO:0000313" key="2">
    <source>
        <dbReference type="Proteomes" id="UP000002028"/>
    </source>
</evidence>
<dbReference type="HOGENOM" id="CLU_3391420_0_0_10"/>
<sequence length="32" mass="3925">MFMLLLFSQRFIVYIYLPNSQRTTILMSRILD</sequence>
<evidence type="ECO:0000313" key="1">
    <source>
        <dbReference type="EMBL" id="ADB40452.1"/>
    </source>
</evidence>
<dbReference type="KEGG" id="sli:Slin_4472"/>
<dbReference type="Proteomes" id="UP000002028">
    <property type="component" value="Chromosome"/>
</dbReference>
<name>D2QMN9_SPILD</name>
<dbReference type="STRING" id="504472.Slin_4472"/>